<reference evidence="10" key="2">
    <citation type="submission" date="2019-02" db="EMBL/GenBank/DDBJ databases">
        <title>Granulicella sibirica sp. nov., a psychrotolerant acidobacterium isolated from an organic soil layer in forested tundra, West Siberia.</title>
        <authorList>
            <person name="Oshkin I.Y."/>
            <person name="Kulichevskaya I.S."/>
            <person name="Rijpstra W.I.C."/>
            <person name="Sinninghe Damste J.S."/>
            <person name="Rakitin A.L."/>
            <person name="Ravin N.V."/>
            <person name="Dedysh S.N."/>
        </authorList>
    </citation>
    <scope>NUCLEOTIDE SEQUENCE [LARGE SCALE GENOMIC DNA]</scope>
    <source>
        <strain evidence="10">AF10</strain>
    </source>
</reference>
<keyword evidence="5" id="KW-0378">Hydrolase</keyword>
<evidence type="ECO:0000256" key="1">
    <source>
        <dbReference type="ARBA" id="ARBA00004071"/>
    </source>
</evidence>
<dbReference type="PRINTS" id="PR00741">
    <property type="entry name" value="GLHYDRLASE29"/>
</dbReference>
<protein>
    <recommendedName>
        <fullName evidence="3">alpha-L-fucosidase</fullName>
        <ecNumber evidence="3">3.2.1.51</ecNumber>
    </recommendedName>
</protein>
<name>A0A4V1L512_9BACT</name>
<feature type="domain" description="F5/8 type C" evidence="7">
    <location>
        <begin position="351"/>
        <end position="449"/>
    </location>
</feature>
<dbReference type="Gene3D" id="3.20.20.80">
    <property type="entry name" value="Glycosidases"/>
    <property type="match status" value="1"/>
</dbReference>
<dbReference type="SMART" id="SM00812">
    <property type="entry name" value="Alpha_L_fucos"/>
    <property type="match status" value="1"/>
</dbReference>
<comment type="caution">
    <text evidence="9">The sequence shown here is derived from an EMBL/GenBank/DDBJ whole genome shotgun (WGS) entry which is preliminary data.</text>
</comment>
<dbReference type="InterPro" id="IPR057739">
    <property type="entry name" value="Glyco_hydro_29_N"/>
</dbReference>
<evidence type="ECO:0000256" key="5">
    <source>
        <dbReference type="ARBA" id="ARBA00022801"/>
    </source>
</evidence>
<dbReference type="PANTHER" id="PTHR10030">
    <property type="entry name" value="ALPHA-L-FUCOSIDASE"/>
    <property type="match status" value="1"/>
</dbReference>
<proteinExistence type="inferred from homology"/>
<accession>A0A4V1L512</accession>
<dbReference type="InterPro" id="IPR000421">
    <property type="entry name" value="FA58C"/>
</dbReference>
<gene>
    <name evidence="9" type="ORF">GRAN_4805</name>
</gene>
<dbReference type="Pfam" id="PF01120">
    <property type="entry name" value="Alpha_L_fucos"/>
    <property type="match status" value="1"/>
</dbReference>
<evidence type="ECO:0000259" key="7">
    <source>
        <dbReference type="Pfam" id="PF00754"/>
    </source>
</evidence>
<dbReference type="SUPFAM" id="SSF51445">
    <property type="entry name" value="(Trans)glycosidases"/>
    <property type="match status" value="1"/>
</dbReference>
<dbReference type="SUPFAM" id="SSF49785">
    <property type="entry name" value="Galactose-binding domain-like"/>
    <property type="match status" value="1"/>
</dbReference>
<evidence type="ECO:0000256" key="2">
    <source>
        <dbReference type="ARBA" id="ARBA00007951"/>
    </source>
</evidence>
<dbReference type="GO" id="GO:0004560">
    <property type="term" value="F:alpha-L-fucosidase activity"/>
    <property type="evidence" value="ECO:0007669"/>
    <property type="project" value="InterPro"/>
</dbReference>
<dbReference type="Gene3D" id="2.60.120.260">
    <property type="entry name" value="Galactose-binding domain-like"/>
    <property type="match status" value="1"/>
</dbReference>
<evidence type="ECO:0000313" key="9">
    <source>
        <dbReference type="EMBL" id="RXH54154.1"/>
    </source>
</evidence>
<keyword evidence="6" id="KW-0326">Glycosidase</keyword>
<dbReference type="AlphaFoldDB" id="A0A4V1L512"/>
<reference evidence="9 10" key="1">
    <citation type="submission" date="2018-11" db="EMBL/GenBank/DDBJ databases">
        <authorList>
            <person name="Mardanov A.V."/>
            <person name="Ravin N.V."/>
            <person name="Dedysh S.N."/>
        </authorList>
    </citation>
    <scope>NUCLEOTIDE SEQUENCE [LARGE SCALE GENOMIC DNA]</scope>
    <source>
        <strain evidence="9 10">AF10</strain>
    </source>
</reference>
<dbReference type="InterPro" id="IPR008979">
    <property type="entry name" value="Galactose-bd-like_sf"/>
</dbReference>
<organism evidence="9 10">
    <name type="scientific">Granulicella sibirica</name>
    <dbReference type="NCBI Taxonomy" id="2479048"/>
    <lineage>
        <taxon>Bacteria</taxon>
        <taxon>Pseudomonadati</taxon>
        <taxon>Acidobacteriota</taxon>
        <taxon>Terriglobia</taxon>
        <taxon>Terriglobales</taxon>
        <taxon>Acidobacteriaceae</taxon>
        <taxon>Granulicella</taxon>
    </lineage>
</organism>
<evidence type="ECO:0000313" key="10">
    <source>
        <dbReference type="Proteomes" id="UP000289437"/>
    </source>
</evidence>
<dbReference type="InterPro" id="IPR000933">
    <property type="entry name" value="Glyco_hydro_29"/>
</dbReference>
<dbReference type="Proteomes" id="UP000289437">
    <property type="component" value="Unassembled WGS sequence"/>
</dbReference>
<evidence type="ECO:0000256" key="4">
    <source>
        <dbReference type="ARBA" id="ARBA00022729"/>
    </source>
</evidence>
<dbReference type="GO" id="GO:0005764">
    <property type="term" value="C:lysosome"/>
    <property type="evidence" value="ECO:0007669"/>
    <property type="project" value="TreeGrafter"/>
</dbReference>
<keyword evidence="4" id="KW-0732">Signal</keyword>
<dbReference type="GO" id="GO:0006004">
    <property type="term" value="P:fucose metabolic process"/>
    <property type="evidence" value="ECO:0007669"/>
    <property type="project" value="InterPro"/>
</dbReference>
<comment type="similarity">
    <text evidence="2">Belongs to the glycosyl hydrolase 29 family.</text>
</comment>
<comment type="function">
    <text evidence="1">Alpha-L-fucosidase is responsible for hydrolyzing the alpha-1,6-linked fucose joined to the reducing-end N-acetylglucosamine of the carbohydrate moieties of glycoproteins.</text>
</comment>
<evidence type="ECO:0000259" key="8">
    <source>
        <dbReference type="Pfam" id="PF01120"/>
    </source>
</evidence>
<evidence type="ECO:0000256" key="6">
    <source>
        <dbReference type="ARBA" id="ARBA00023295"/>
    </source>
</evidence>
<dbReference type="Pfam" id="PF00754">
    <property type="entry name" value="F5_F8_type_C"/>
    <property type="match status" value="1"/>
</dbReference>
<feature type="domain" description="Glycoside hydrolase family 29 N-terminal" evidence="8">
    <location>
        <begin position="80"/>
        <end position="331"/>
    </location>
</feature>
<dbReference type="EC" id="3.2.1.51" evidence="3"/>
<dbReference type="InterPro" id="IPR017853">
    <property type="entry name" value="GH"/>
</dbReference>
<sequence>MHKEGLMTHGRATLRQLRKTALLVMVLTTGGRPAQAQSAVDLKPTPQQTEWQDLEFGVILHFDTNTFLDREWGDGTADPKVFNPTAFDPNQWMRAIKASGAKYVVLVAKHHDGFCLWPTSQTDYSIKQSPWKSGKGDVVREVSTAARENGLKFGIYLSPWDRHEPKYKDPSAYDKYYNAELQELASSYGDLVELWLDGAGSTGRTYDFSTIISTLRTYQPNTIVFADTGLFEYGDARWAGNESGKIEYQNWNVVDRLGYRRWRPAEADTPLRKLHWFWHPNDEGSLKTVDELLDSYENVVGHGGQWMLGVAPDNRGLLTDGDAARLRELGDTIRARYSRNLLLDHTQVDANVANALDSDLDTFWSAPDHSHVATLEVRLQKPITFDRAQTMEWLIEGQQIQRYSIDAWENGRWTPVVVSSAIGHRKIDSFAPVTATRVRLNILASTGEARIREFSVYSVGDSAPKPR</sequence>
<dbReference type="InterPro" id="IPR016286">
    <property type="entry name" value="FUC_metazoa-typ"/>
</dbReference>
<keyword evidence="10" id="KW-1185">Reference proteome</keyword>
<evidence type="ECO:0000256" key="3">
    <source>
        <dbReference type="ARBA" id="ARBA00012662"/>
    </source>
</evidence>
<dbReference type="GO" id="GO:0016139">
    <property type="term" value="P:glycoside catabolic process"/>
    <property type="evidence" value="ECO:0007669"/>
    <property type="project" value="TreeGrafter"/>
</dbReference>
<dbReference type="EMBL" id="RDSM01000005">
    <property type="protein sequence ID" value="RXH54154.1"/>
    <property type="molecule type" value="Genomic_DNA"/>
</dbReference>
<dbReference type="PANTHER" id="PTHR10030:SF37">
    <property type="entry name" value="ALPHA-L-FUCOSIDASE-RELATED"/>
    <property type="match status" value="1"/>
</dbReference>